<dbReference type="GO" id="GO:0006796">
    <property type="term" value="P:phosphate-containing compound metabolic process"/>
    <property type="evidence" value="ECO:0007669"/>
    <property type="project" value="UniProtKB-ARBA"/>
</dbReference>
<evidence type="ECO:0000313" key="8">
    <source>
        <dbReference type="EMBL" id="PRY57559.1"/>
    </source>
</evidence>
<dbReference type="FunFam" id="3.40.50.10440:FF:000003">
    <property type="entry name" value="Homodimeric dihydroxyacetone kinase"/>
    <property type="match status" value="1"/>
</dbReference>
<dbReference type="GO" id="GO:0019563">
    <property type="term" value="P:glycerol catabolic process"/>
    <property type="evidence" value="ECO:0007669"/>
    <property type="project" value="TreeGrafter"/>
</dbReference>
<evidence type="ECO:0000256" key="3">
    <source>
        <dbReference type="ARBA" id="ARBA00022777"/>
    </source>
</evidence>
<evidence type="ECO:0000259" key="6">
    <source>
        <dbReference type="PROSITE" id="PS51480"/>
    </source>
</evidence>
<protein>
    <submittedName>
        <fullName evidence="8">Homodimeric dihydroxyacetone kinase</fullName>
    </submittedName>
</protein>
<dbReference type="PROSITE" id="PS51481">
    <property type="entry name" value="DHAK"/>
    <property type="match status" value="1"/>
</dbReference>
<dbReference type="EMBL" id="PVTI01000015">
    <property type="protein sequence ID" value="PRY57559.1"/>
    <property type="molecule type" value="Genomic_DNA"/>
</dbReference>
<dbReference type="Proteomes" id="UP000237822">
    <property type="component" value="Unassembled WGS sequence"/>
</dbReference>
<dbReference type="InterPro" id="IPR004007">
    <property type="entry name" value="DhaL_dom"/>
</dbReference>
<evidence type="ECO:0000256" key="5">
    <source>
        <dbReference type="SAM" id="MobiDB-lite"/>
    </source>
</evidence>
<keyword evidence="2" id="KW-0547">Nucleotide-binding</keyword>
<dbReference type="SUPFAM" id="SSF82549">
    <property type="entry name" value="DAK1/DegV-like"/>
    <property type="match status" value="1"/>
</dbReference>
<dbReference type="InterPro" id="IPR050861">
    <property type="entry name" value="Dihydroxyacetone_Kinase"/>
</dbReference>
<keyword evidence="1" id="KW-0808">Transferase</keyword>
<evidence type="ECO:0000256" key="1">
    <source>
        <dbReference type="ARBA" id="ARBA00022679"/>
    </source>
</evidence>
<dbReference type="InterPro" id="IPR004006">
    <property type="entry name" value="DhaK_dom"/>
</dbReference>
<evidence type="ECO:0000256" key="4">
    <source>
        <dbReference type="ARBA" id="ARBA00022840"/>
    </source>
</evidence>
<dbReference type="InterPro" id="IPR036117">
    <property type="entry name" value="DhaL_dom_sf"/>
</dbReference>
<comment type="caution">
    <text evidence="8">The sequence shown here is derived from an EMBL/GenBank/DDBJ whole genome shotgun (WGS) entry which is preliminary data.</text>
</comment>
<reference evidence="8 9" key="1">
    <citation type="submission" date="2018-03" db="EMBL/GenBank/DDBJ databases">
        <title>Genomic Encyclopedia of Archaeal and Bacterial Type Strains, Phase II (KMG-II): from individual species to whole genera.</title>
        <authorList>
            <person name="Goeker M."/>
        </authorList>
    </citation>
    <scope>NUCLEOTIDE SEQUENCE [LARGE SCALE GENOMIC DNA]</scope>
    <source>
        <strain evidence="8 9">ATCC BAA-1496</strain>
    </source>
</reference>
<accession>A0A2T0UHY4</accession>
<dbReference type="GO" id="GO:0004371">
    <property type="term" value="F:glycerone kinase activity"/>
    <property type="evidence" value="ECO:0007669"/>
    <property type="project" value="InterPro"/>
</dbReference>
<feature type="domain" description="DhaL" evidence="6">
    <location>
        <begin position="365"/>
        <end position="567"/>
    </location>
</feature>
<dbReference type="PANTHER" id="PTHR28629">
    <property type="entry name" value="TRIOKINASE/FMN CYCLASE"/>
    <property type="match status" value="1"/>
</dbReference>
<dbReference type="GO" id="GO:0005829">
    <property type="term" value="C:cytosol"/>
    <property type="evidence" value="ECO:0007669"/>
    <property type="project" value="TreeGrafter"/>
</dbReference>
<evidence type="ECO:0000259" key="7">
    <source>
        <dbReference type="PROSITE" id="PS51481"/>
    </source>
</evidence>
<dbReference type="GO" id="GO:0005524">
    <property type="term" value="F:ATP binding"/>
    <property type="evidence" value="ECO:0007669"/>
    <property type="project" value="UniProtKB-KW"/>
</dbReference>
<dbReference type="PANTHER" id="PTHR28629:SF4">
    <property type="entry name" value="TRIOKINASE_FMN CYCLASE"/>
    <property type="match status" value="1"/>
</dbReference>
<dbReference type="Gene3D" id="3.30.1180.20">
    <property type="entry name" value="Dihydroxyacetone kinase, domain 2"/>
    <property type="match status" value="1"/>
</dbReference>
<dbReference type="RefSeq" id="WP_106297867.1">
    <property type="nucleotide sequence ID" value="NZ_PVTI01000015.1"/>
</dbReference>
<evidence type="ECO:0000256" key="2">
    <source>
        <dbReference type="ARBA" id="ARBA00022741"/>
    </source>
</evidence>
<feature type="region of interest" description="Disordered" evidence="5">
    <location>
        <begin position="570"/>
        <end position="597"/>
    </location>
</feature>
<dbReference type="NCBIfam" id="NF011049">
    <property type="entry name" value="PRK14479.1"/>
    <property type="match status" value="1"/>
</dbReference>
<feature type="compositionally biased region" description="Low complexity" evidence="5">
    <location>
        <begin position="578"/>
        <end position="590"/>
    </location>
</feature>
<dbReference type="AlphaFoldDB" id="A0A2T0UHY4"/>
<keyword evidence="4" id="KW-0067">ATP-binding</keyword>
<keyword evidence="9" id="KW-1185">Reference proteome</keyword>
<dbReference type="Pfam" id="PF02734">
    <property type="entry name" value="Dak2"/>
    <property type="match status" value="1"/>
</dbReference>
<organism evidence="8 9">
    <name type="scientific">Knoellia remsis</name>
    <dbReference type="NCBI Taxonomy" id="407159"/>
    <lineage>
        <taxon>Bacteria</taxon>
        <taxon>Bacillati</taxon>
        <taxon>Actinomycetota</taxon>
        <taxon>Actinomycetes</taxon>
        <taxon>Micrococcales</taxon>
        <taxon>Intrasporangiaceae</taxon>
        <taxon>Knoellia</taxon>
    </lineage>
</organism>
<dbReference type="Gene3D" id="3.40.50.10440">
    <property type="entry name" value="Dihydroxyacetone kinase, domain 1"/>
    <property type="match status" value="1"/>
</dbReference>
<dbReference type="SUPFAM" id="SSF101473">
    <property type="entry name" value="DhaL-like"/>
    <property type="match status" value="1"/>
</dbReference>
<dbReference type="SMART" id="SM01120">
    <property type="entry name" value="Dak2"/>
    <property type="match status" value="1"/>
</dbReference>
<keyword evidence="3 8" id="KW-0418">Kinase</keyword>
<dbReference type="Pfam" id="PF02733">
    <property type="entry name" value="Dak1"/>
    <property type="match status" value="1"/>
</dbReference>
<dbReference type="FunFam" id="1.25.40.340:FF:000002">
    <property type="entry name" value="Dihydroxyacetone kinase, L subunit"/>
    <property type="match status" value="1"/>
</dbReference>
<gene>
    <name evidence="8" type="ORF">BCF74_11574</name>
</gene>
<sequence>MTFAHNDADAFAREAVEGLAAAYPDHLVAVTGGAVRATASPEGEVCVVLGGGSGHYPAFAGWVGRGFAHAAACGNTFASPPATHVASVARAAQTGGGIVLGFGNYAGDVLHFGQAAEILRSEGHDVRILTVADDVASAPPEQSRTRRGVAGDLVVFKCLAAAAAEGMDLDAVEEVGRRADERTRSFGVAFTGCTLPGATEPLFTVADGRMGLGLGIHGEQGLGETDLVSADELADLMLERILADVGDERPSGRVAVLVNGLGSTTHEELFVLYRRLAQRLADAGLTPVAPEVGELVTSLDMAGVSLTVTFLDDELERLWLAPADTPAFRRGSLGAEAAPRRVVDEEGVSAPPARAGSPESAYAAQQLALVLASVRDAVADEAGRLGEIDAVAGDGDHGIGMSRGTAAAARAGEQAAGAGAGLGATLAAAGLAWSEDAGGTSGALWGGALAAAAARLGDDTAPTDTDVAEAVQAGVDAVTRLGGASIGDKTMVDAAQPFAQELTDRVADGADLRTALESAVDAARRAADATADLVAHAGRARTHGDASLGTPDAGAVSFALVAQTATSAWPAEGAVGESPTATTTSTPATTDPEGASS</sequence>
<dbReference type="PROSITE" id="PS51480">
    <property type="entry name" value="DHAL"/>
    <property type="match status" value="1"/>
</dbReference>
<name>A0A2T0UHY4_9MICO</name>
<proteinExistence type="predicted"/>
<dbReference type="Gene3D" id="1.25.40.340">
    <property type="match status" value="1"/>
</dbReference>
<evidence type="ECO:0000313" key="9">
    <source>
        <dbReference type="Proteomes" id="UP000237822"/>
    </source>
</evidence>
<dbReference type="OrthoDB" id="9806345at2"/>
<feature type="domain" description="DhaK" evidence="7">
    <location>
        <begin position="7"/>
        <end position="328"/>
    </location>
</feature>